<dbReference type="RefSeq" id="WP_286661884.1">
    <property type="nucleotide sequence ID" value="NZ_JASZYV010000004.1"/>
</dbReference>
<dbReference type="SUPFAM" id="SSF49452">
    <property type="entry name" value="Starch-binding domain-like"/>
    <property type="match status" value="1"/>
</dbReference>
<dbReference type="Proteomes" id="UP001174908">
    <property type="component" value="Unassembled WGS sequence"/>
</dbReference>
<protein>
    <submittedName>
        <fullName evidence="2">Carboxypeptidase-like regulatory domain-containing protein</fullName>
    </submittedName>
</protein>
<evidence type="ECO:0000256" key="1">
    <source>
        <dbReference type="SAM" id="SignalP"/>
    </source>
</evidence>
<name>A0ABT7NFR4_9BURK</name>
<evidence type="ECO:0000313" key="3">
    <source>
        <dbReference type="Proteomes" id="UP001174908"/>
    </source>
</evidence>
<keyword evidence="3" id="KW-1185">Reference proteome</keyword>
<reference evidence="2" key="1">
    <citation type="submission" date="2023-06" db="EMBL/GenBank/DDBJ databases">
        <authorList>
            <person name="Jiang Y."/>
            <person name="Liu Q."/>
        </authorList>
    </citation>
    <scope>NUCLEOTIDE SEQUENCE</scope>
    <source>
        <strain evidence="2">CGMCC 1.12089</strain>
    </source>
</reference>
<comment type="caution">
    <text evidence="2">The sequence shown here is derived from an EMBL/GenBank/DDBJ whole genome shotgun (WGS) entry which is preliminary data.</text>
</comment>
<feature type="chain" id="PRO_5046981294" evidence="1">
    <location>
        <begin position="27"/>
        <end position="160"/>
    </location>
</feature>
<evidence type="ECO:0000313" key="2">
    <source>
        <dbReference type="EMBL" id="MDM0046773.1"/>
    </source>
</evidence>
<dbReference type="InterPro" id="IPR013784">
    <property type="entry name" value="Carb-bd-like_fold"/>
</dbReference>
<dbReference type="Gene3D" id="2.60.40.1120">
    <property type="entry name" value="Carboxypeptidase-like, regulatory domain"/>
    <property type="match status" value="1"/>
</dbReference>
<sequence length="160" mass="17067">MTRFLASCRPLALSLAVLGAVGAAQAAVFQNPSIQMTPQGVEFMCGGSGGEERAFMEMVSPRWAASFQFAANQGKAGERSAVAGVRLRVRDAYNDFQLMDVRADGPFLLARLRPGTYTVEATMDGLTLIQRLNVVQGGSAKALFVWPSNLGQPVQTQAAL</sequence>
<gene>
    <name evidence="2" type="ORF">QTH91_19940</name>
</gene>
<dbReference type="EMBL" id="JASZYV010000004">
    <property type="protein sequence ID" value="MDM0046773.1"/>
    <property type="molecule type" value="Genomic_DNA"/>
</dbReference>
<feature type="signal peptide" evidence="1">
    <location>
        <begin position="1"/>
        <end position="26"/>
    </location>
</feature>
<keyword evidence="1" id="KW-0732">Signal</keyword>
<proteinExistence type="predicted"/>
<organism evidence="2 3">
    <name type="scientific">Variovorax dokdonensis</name>
    <dbReference type="NCBI Taxonomy" id="344883"/>
    <lineage>
        <taxon>Bacteria</taxon>
        <taxon>Pseudomonadati</taxon>
        <taxon>Pseudomonadota</taxon>
        <taxon>Betaproteobacteria</taxon>
        <taxon>Burkholderiales</taxon>
        <taxon>Comamonadaceae</taxon>
        <taxon>Variovorax</taxon>
    </lineage>
</organism>
<accession>A0ABT7NFR4</accession>